<evidence type="ECO:0000259" key="1">
    <source>
        <dbReference type="Pfam" id="PF22530"/>
    </source>
</evidence>
<dbReference type="EMBL" id="BK032592">
    <property type="protein sequence ID" value="DAF50060.1"/>
    <property type="molecule type" value="Genomic_DNA"/>
</dbReference>
<dbReference type="InterPro" id="IPR006517">
    <property type="entry name" value="Phage_terminase_lsu-like_C"/>
</dbReference>
<feature type="domain" description="Terminase large subunit ribonuclease H-like" evidence="1">
    <location>
        <begin position="387"/>
        <end position="486"/>
    </location>
</feature>
<accession>A0A8S5SG82</accession>
<organism evidence="2">
    <name type="scientific">Siphoviridae sp. ctzyE57</name>
    <dbReference type="NCBI Taxonomy" id="2827982"/>
    <lineage>
        <taxon>Viruses</taxon>
        <taxon>Duplodnaviria</taxon>
        <taxon>Heunggongvirae</taxon>
        <taxon>Uroviricota</taxon>
        <taxon>Caudoviricetes</taxon>
    </lineage>
</organism>
<sequence>MDYERLVSRIFDVIQEKPLDAGAYEDVLNVCKDMKKNGLLGRAHEINTQMRNIIVRNTIGAKNELFKPYKSSLLFDADVSLDAYMLYLEIERPPAERFYQPRRRVLLDAVQMMQDLADGKLNEAFISCPPRVGKTTLLMFLTTWLLGRNSEQANLYSAYSDVITNAFYQGVLEIITDPHTYLWSDVFPNSKIVQTNASSETINLDRRKRYPSLTCRSLYGTLNGACDCSGFLISDDLIGGIEEALSHDRMMSAWLKVDNNLITRAKSDARILWCGTRWSMIDPAGLRMELLTNDKRFKKRKYKIINMPALDDKGNSNFNYDYNVGFSTEYYMQRRASFERNGDIASWNAQYMGQPVERDGTLFEPENMRFFNGSLPGGDPDRAFMAVDPAYGGSDFVASPVCYQYGDDIYVVDVVYNSGDKRTTQPLLAAVAQKYGVQRMQIEANKTTEAFKEGVDDELKKRGYHVTLTTKPAPPTTSKEQRILDRAPDIRLHFLFLEDGQRSKAYSAFMQNVYSFKITGKNKHDDAPDSLAMAADMAFGIQRRVAIFRRMF</sequence>
<reference evidence="2" key="1">
    <citation type="journal article" date="2021" name="Proc. Natl. Acad. Sci. U.S.A.">
        <title>A Catalog of Tens of Thousands of Viruses from Human Metagenomes Reveals Hidden Associations with Chronic Diseases.</title>
        <authorList>
            <person name="Tisza M.J."/>
            <person name="Buck C.B."/>
        </authorList>
    </citation>
    <scope>NUCLEOTIDE SEQUENCE</scope>
    <source>
        <strain evidence="2">CtzyE57</strain>
    </source>
</reference>
<name>A0A8S5SG82_9CAUD</name>
<proteinExistence type="predicted"/>
<dbReference type="Pfam" id="PF22530">
    <property type="entry name" value="Terminase-T7_RNaseH-like"/>
    <property type="match status" value="1"/>
</dbReference>
<dbReference type="InterPro" id="IPR054762">
    <property type="entry name" value="Gp19_RNaseH-like"/>
</dbReference>
<evidence type="ECO:0000313" key="2">
    <source>
        <dbReference type="EMBL" id="DAF50060.1"/>
    </source>
</evidence>
<protein>
    <submittedName>
        <fullName evidence="2">Terminase</fullName>
    </submittedName>
</protein>
<dbReference type="NCBIfam" id="TIGR01630">
    <property type="entry name" value="psiM2_ORF9"/>
    <property type="match status" value="1"/>
</dbReference>